<dbReference type="RefSeq" id="YP_010781562.1">
    <property type="nucleotide sequence ID" value="NC_075039.1"/>
</dbReference>
<dbReference type="GeneID" id="80518326"/>
<reference evidence="1" key="1">
    <citation type="submission" date="2017-01" db="EMBL/GenBank/DDBJ databases">
        <authorList>
            <person name="Assis F.L."/>
            <person name="Abrahao J.S."/>
            <person name="Silva L."/>
            <person name="Khalil J.B."/>
            <person name="Rodrigues R."/>
            <person name="Silva L.S."/>
            <person name="Arantes T."/>
            <person name="Boratto P."/>
            <person name="Andrade M."/>
            <person name="Kroon E.G."/>
            <person name="Ribeiro B."/>
            <person name="Bergier I."/>
            <person name="Seligmann H."/>
            <person name="Ghigo E."/>
            <person name="Colson P."/>
            <person name="Levasseur A."/>
            <person name="Raoult D."/>
            <person name="Scola B.L."/>
        </authorList>
    </citation>
    <scope>NUCLEOTIDE SEQUENCE</scope>
    <source>
        <strain evidence="1">Soda lake</strain>
    </source>
</reference>
<dbReference type="EMBL" id="KY523104">
    <property type="protein sequence ID" value="QKU34909.1"/>
    <property type="molecule type" value="Genomic_DNA"/>
</dbReference>
<reference evidence="1" key="2">
    <citation type="journal article" date="2018" name="Nat. Commun.">
        <title>Tailed giant Tupanvirus possesses the most complete translational apparatus of the known virosphere.</title>
        <authorList>
            <person name="Abrahao J."/>
            <person name="Silva L."/>
            <person name="Silva L.S."/>
            <person name="Khalil J.Y.B."/>
            <person name="Rodrigues R."/>
            <person name="Arantes T."/>
            <person name="Assis F."/>
            <person name="Boratto P."/>
            <person name="Andrade M."/>
            <person name="Kroon E.G."/>
            <person name="Ribeiro B."/>
            <person name="Bergier I."/>
            <person name="Seligmann H."/>
            <person name="Ghigo E."/>
            <person name="Colson P."/>
            <person name="Levasseur A."/>
            <person name="Kroemer G."/>
            <person name="Raoult D."/>
            <person name="La Scola B."/>
        </authorList>
    </citation>
    <scope>NUCLEOTIDE SEQUENCE [LARGE SCALE GENOMIC DNA]</scope>
    <source>
        <strain evidence="1">Soda lake</strain>
    </source>
</reference>
<evidence type="ECO:0000313" key="1">
    <source>
        <dbReference type="EMBL" id="QKU34909.1"/>
    </source>
</evidence>
<accession>A0A6N1NJ70</accession>
<dbReference type="KEGG" id="vg:80518326"/>
<name>A0A6N1NJ70_9VIRU</name>
<sequence length="286" mass="33171">MIKTTIDVNDLYKKFFGKYLVHLEKYVPKTPTKKHPPKEGLLLTPLSKSIYESVSPRSKPYLLKDLMANNKIIEEIESKIDEFDPDYQEKLENNGLGFFMENIISVYGLCPVCGQRTLRKYEQSNVPVVDLVCTNHEYHLENNKCFIFQVKISLTNNYFSLRGQNIVVGSKIYGEIAHIHKGSDDPFIKIIVPGYICIKLNSDAINTQTYTIDHRNSFVLVPNYNDASDDYYYHYRDFKSIYGKDIITWNKSMVSTLPLNRVLQMATIDYEVFSENTIKNPYTILL</sequence>
<organism evidence="1">
    <name type="scientific">Tupanvirus soda lake</name>
    <dbReference type="NCBI Taxonomy" id="2126985"/>
    <lineage>
        <taxon>Viruses</taxon>
        <taxon>Varidnaviria</taxon>
        <taxon>Bamfordvirae</taxon>
        <taxon>Nucleocytoviricota</taxon>
        <taxon>Megaviricetes</taxon>
        <taxon>Imitervirales</taxon>
        <taxon>Mimiviridae</taxon>
        <taxon>Megamimivirinae</taxon>
        <taxon>Tupanvirus</taxon>
        <taxon>Tupanvirus salinum</taxon>
    </lineage>
</organism>
<proteinExistence type="predicted"/>
<protein>
    <submittedName>
        <fullName evidence="1">Uncharacterized protein</fullName>
    </submittedName>
</protein>